<keyword evidence="3" id="KW-1133">Transmembrane helix</keyword>
<feature type="non-terminal residue" evidence="4">
    <location>
        <position position="225"/>
    </location>
</feature>
<dbReference type="EMBL" id="CAUYUJ010000429">
    <property type="protein sequence ID" value="CAK0790484.1"/>
    <property type="molecule type" value="Genomic_DNA"/>
</dbReference>
<feature type="compositionally biased region" description="Basic and acidic residues" evidence="2">
    <location>
        <begin position="69"/>
        <end position="101"/>
    </location>
</feature>
<keyword evidence="3" id="KW-0472">Membrane</keyword>
<sequence>RRAAPPAALAGRSLARAAPGAAASGAAAAPRGGAGALAAVAVPLAALLGSRRRGRRARASASRGGLVVRRQEPPKDREAPTAENRPRNPLKEWRDAGYPLYDKDNKGSKAAWRLPKELKGSKEDWMFGLREALGGKEGQLLDEAKELRIRMREAELRQAEIEEKLNSAEAKESDLRAQLLEEQFKAREALATYEMLTQQVEEAQIERDLANDKAAGASDLERQLE</sequence>
<evidence type="ECO:0008006" key="6">
    <source>
        <dbReference type="Google" id="ProtNLM"/>
    </source>
</evidence>
<feature type="region of interest" description="Disordered" evidence="2">
    <location>
        <begin position="50"/>
        <end position="101"/>
    </location>
</feature>
<evidence type="ECO:0000313" key="4">
    <source>
        <dbReference type="EMBL" id="CAK0790484.1"/>
    </source>
</evidence>
<protein>
    <recommendedName>
        <fullName evidence="6">WW domain-containing protein</fullName>
    </recommendedName>
</protein>
<name>A0ABN9PDR5_9DINO</name>
<proteinExistence type="predicted"/>
<feature type="region of interest" description="Disordered" evidence="2">
    <location>
        <begin position="1"/>
        <end position="32"/>
    </location>
</feature>
<comment type="caution">
    <text evidence="4">The sequence shown here is derived from an EMBL/GenBank/DDBJ whole genome shotgun (WGS) entry which is preliminary data.</text>
</comment>
<keyword evidence="5" id="KW-1185">Reference proteome</keyword>
<feature type="coiled-coil region" evidence="1">
    <location>
        <begin position="137"/>
        <end position="213"/>
    </location>
</feature>
<keyword evidence="3" id="KW-0812">Transmembrane</keyword>
<keyword evidence="1" id="KW-0175">Coiled coil</keyword>
<evidence type="ECO:0000313" key="5">
    <source>
        <dbReference type="Proteomes" id="UP001189429"/>
    </source>
</evidence>
<organism evidence="4 5">
    <name type="scientific">Prorocentrum cordatum</name>
    <dbReference type="NCBI Taxonomy" id="2364126"/>
    <lineage>
        <taxon>Eukaryota</taxon>
        <taxon>Sar</taxon>
        <taxon>Alveolata</taxon>
        <taxon>Dinophyceae</taxon>
        <taxon>Prorocentrales</taxon>
        <taxon>Prorocentraceae</taxon>
        <taxon>Prorocentrum</taxon>
    </lineage>
</organism>
<feature type="transmembrane region" description="Helical" evidence="3">
    <location>
        <begin position="33"/>
        <end position="50"/>
    </location>
</feature>
<reference evidence="4" key="1">
    <citation type="submission" date="2023-10" db="EMBL/GenBank/DDBJ databases">
        <authorList>
            <person name="Chen Y."/>
            <person name="Shah S."/>
            <person name="Dougan E. K."/>
            <person name="Thang M."/>
            <person name="Chan C."/>
        </authorList>
    </citation>
    <scope>NUCLEOTIDE SEQUENCE [LARGE SCALE GENOMIC DNA]</scope>
</reference>
<dbReference type="Proteomes" id="UP001189429">
    <property type="component" value="Unassembled WGS sequence"/>
</dbReference>
<evidence type="ECO:0000256" key="2">
    <source>
        <dbReference type="SAM" id="MobiDB-lite"/>
    </source>
</evidence>
<accession>A0ABN9PDR5</accession>
<feature type="non-terminal residue" evidence="4">
    <location>
        <position position="1"/>
    </location>
</feature>
<evidence type="ECO:0000256" key="1">
    <source>
        <dbReference type="SAM" id="Coils"/>
    </source>
</evidence>
<evidence type="ECO:0000256" key="3">
    <source>
        <dbReference type="SAM" id="Phobius"/>
    </source>
</evidence>
<gene>
    <name evidence="4" type="ORF">PCOR1329_LOCUS1744</name>
</gene>